<dbReference type="EMBL" id="CAEZWA010000044">
    <property type="protein sequence ID" value="CAB4641444.1"/>
    <property type="molecule type" value="Genomic_DNA"/>
</dbReference>
<evidence type="ECO:0000256" key="1">
    <source>
        <dbReference type="SAM" id="Phobius"/>
    </source>
</evidence>
<dbReference type="AlphaFoldDB" id="A0A6J6JYY3"/>
<protein>
    <submittedName>
        <fullName evidence="2">Unannotated protein</fullName>
    </submittedName>
</protein>
<feature type="transmembrane region" description="Helical" evidence="1">
    <location>
        <begin position="69"/>
        <end position="101"/>
    </location>
</feature>
<accession>A0A6J6JYY3</accession>
<keyword evidence="1" id="KW-0472">Membrane</keyword>
<organism evidence="2">
    <name type="scientific">freshwater metagenome</name>
    <dbReference type="NCBI Taxonomy" id="449393"/>
    <lineage>
        <taxon>unclassified sequences</taxon>
        <taxon>metagenomes</taxon>
        <taxon>ecological metagenomes</taxon>
    </lineage>
</organism>
<gene>
    <name evidence="2" type="ORF">UFOPK2165_00357</name>
</gene>
<evidence type="ECO:0000313" key="2">
    <source>
        <dbReference type="EMBL" id="CAB4641444.1"/>
    </source>
</evidence>
<keyword evidence="1" id="KW-1133">Transmembrane helix</keyword>
<keyword evidence="1" id="KW-0812">Transmembrane</keyword>
<name>A0A6J6JYY3_9ZZZZ</name>
<reference evidence="2" key="1">
    <citation type="submission" date="2020-05" db="EMBL/GenBank/DDBJ databases">
        <authorList>
            <person name="Chiriac C."/>
            <person name="Salcher M."/>
            <person name="Ghai R."/>
            <person name="Kavagutti S V."/>
        </authorList>
    </citation>
    <scope>NUCLEOTIDE SEQUENCE</scope>
</reference>
<proteinExistence type="predicted"/>
<sequence length="117" mass="12175">MRLSPTTLQIQTSLQVIPQSDLATTAIAVETAMAATMETQVTAASLAMVGKKVQTETIPPGTMTLATNVILVMSVAATTAIAIAIVIAIVIVTAAVVAVATEISRMKLSQKSLRMMF</sequence>